<dbReference type="Gene3D" id="1.10.287.130">
    <property type="match status" value="1"/>
</dbReference>
<keyword evidence="3" id="KW-0597">Phosphoprotein</keyword>
<dbReference type="InterPro" id="IPR003594">
    <property type="entry name" value="HATPase_dom"/>
</dbReference>
<organism evidence="11 12">
    <name type="scientific">Cohnella suwonensis</name>
    <dbReference type="NCBI Taxonomy" id="696072"/>
    <lineage>
        <taxon>Bacteria</taxon>
        <taxon>Bacillati</taxon>
        <taxon>Bacillota</taxon>
        <taxon>Bacilli</taxon>
        <taxon>Bacillales</taxon>
        <taxon>Paenibacillaceae</taxon>
        <taxon>Cohnella</taxon>
    </lineage>
</organism>
<feature type="transmembrane region" description="Helical" evidence="9">
    <location>
        <begin position="176"/>
        <end position="199"/>
    </location>
</feature>
<dbReference type="InterPro" id="IPR036890">
    <property type="entry name" value="HATPase_C_sf"/>
</dbReference>
<evidence type="ECO:0000259" key="10">
    <source>
        <dbReference type="PROSITE" id="PS50109"/>
    </source>
</evidence>
<dbReference type="EMBL" id="JBHSMH010000101">
    <property type="protein sequence ID" value="MFC5471577.1"/>
    <property type="molecule type" value="Genomic_DNA"/>
</dbReference>
<feature type="transmembrane region" description="Helical" evidence="9">
    <location>
        <begin position="362"/>
        <end position="381"/>
    </location>
</feature>
<evidence type="ECO:0000256" key="2">
    <source>
        <dbReference type="ARBA" id="ARBA00012438"/>
    </source>
</evidence>
<evidence type="ECO:0000256" key="6">
    <source>
        <dbReference type="ARBA" id="ARBA00022777"/>
    </source>
</evidence>
<keyword evidence="6" id="KW-0418">Kinase</keyword>
<dbReference type="InterPro" id="IPR011623">
    <property type="entry name" value="7TMR_DISM_rcpt_extracell_dom1"/>
</dbReference>
<dbReference type="Pfam" id="PF07695">
    <property type="entry name" value="7TMR-DISM_7TM"/>
    <property type="match status" value="1"/>
</dbReference>
<feature type="transmembrane region" description="Helical" evidence="9">
    <location>
        <begin position="243"/>
        <end position="260"/>
    </location>
</feature>
<dbReference type="EC" id="2.7.13.3" evidence="2"/>
<comment type="catalytic activity">
    <reaction evidence="1">
        <text>ATP + protein L-histidine = ADP + protein N-phospho-L-histidine.</text>
        <dbReference type="EC" id="2.7.13.3"/>
    </reaction>
</comment>
<keyword evidence="4" id="KW-0808">Transferase</keyword>
<dbReference type="InterPro" id="IPR004358">
    <property type="entry name" value="Sig_transdc_His_kin-like_C"/>
</dbReference>
<keyword evidence="8" id="KW-0902">Two-component regulatory system</keyword>
<gene>
    <name evidence="11" type="ORF">ACFPPD_23145</name>
</gene>
<comment type="caution">
    <text evidence="11">The sequence shown here is derived from an EMBL/GenBank/DDBJ whole genome shotgun (WGS) entry which is preliminary data.</text>
</comment>
<dbReference type="Gene3D" id="2.60.40.2380">
    <property type="match status" value="1"/>
</dbReference>
<evidence type="ECO:0000256" key="1">
    <source>
        <dbReference type="ARBA" id="ARBA00000085"/>
    </source>
</evidence>
<evidence type="ECO:0000313" key="11">
    <source>
        <dbReference type="EMBL" id="MFC5471577.1"/>
    </source>
</evidence>
<dbReference type="SUPFAM" id="SSF55874">
    <property type="entry name" value="ATPase domain of HSP90 chaperone/DNA topoisomerase II/histidine kinase"/>
    <property type="match status" value="1"/>
</dbReference>
<dbReference type="Pfam" id="PF07696">
    <property type="entry name" value="7TMR-DISMED2"/>
    <property type="match status" value="1"/>
</dbReference>
<feature type="domain" description="Histidine kinase" evidence="10">
    <location>
        <begin position="402"/>
        <end position="620"/>
    </location>
</feature>
<reference evidence="12" key="1">
    <citation type="journal article" date="2019" name="Int. J. Syst. Evol. Microbiol.">
        <title>The Global Catalogue of Microorganisms (GCM) 10K type strain sequencing project: providing services to taxonomists for standard genome sequencing and annotation.</title>
        <authorList>
            <consortium name="The Broad Institute Genomics Platform"/>
            <consortium name="The Broad Institute Genome Sequencing Center for Infectious Disease"/>
            <person name="Wu L."/>
            <person name="Ma J."/>
        </authorList>
    </citation>
    <scope>NUCLEOTIDE SEQUENCE [LARGE SCALE GENOMIC DNA]</scope>
    <source>
        <strain evidence="12">CCUG 57113</strain>
    </source>
</reference>
<dbReference type="RefSeq" id="WP_209745930.1">
    <property type="nucleotide sequence ID" value="NZ_JBHSMH010000101.1"/>
</dbReference>
<keyword evidence="9" id="KW-0472">Membrane</keyword>
<dbReference type="InterPro" id="IPR003661">
    <property type="entry name" value="HisK_dim/P_dom"/>
</dbReference>
<sequence length="620" mass="70882">MRKGGVIAALLYLIVGILLIQPSEASAAEAQKGLLELPNPQHAYSLNDRMELLVDDSGNLSYEEILSPDISRQFKAIHGQIAFGFQSSVHWFRVAVRNETSNDTWIVQMDNPLIEHIQFYSTVEAKPLRGNYPAYEVKLPPGETTAVYFRLATEGEMTIPFKLLDPLTYHDTQTKYYFFFGLYYGLIAIVIVFVLILLFFTRDTAFLYYLIGVVSFGASNFIWNGLERTLFGSDHLKSAVHHLLVYITIWTFFPFFRKILDTRQRFFPADIVMRVFMALCPVATAAWALFYRHGIGPYVSVFELTAVIAIIAVILWCAFKGSRVAVFFSIAMLTTVVFGMPKIMMSYGLFPDNTFANFGMQFGSVVDFLLLCFVLYNRLLLMQREKDRARMELEVRTKLLQNISHDIRAPLAYVLGGVEAFMQRLIHDPERQDRMLNHIHQKVLDVYRYIQELSQLGKLEASAEEEQREIVRFGEWMESLFHEFSSDIEQAGMRCEYRVEPALREVEVHVQKHAIKRVLANLIDNACKYSPKNGTVKLEASLDDRSARVTVGDNGPGIEAEHLPLIFNRLSRLEQTDDKPGQGIGLSIVKEIVDRHGGTVWADSEPGEGSRFYFTIPFRY</sequence>
<dbReference type="PROSITE" id="PS50109">
    <property type="entry name" value="HIS_KIN"/>
    <property type="match status" value="1"/>
</dbReference>
<evidence type="ECO:0000256" key="4">
    <source>
        <dbReference type="ARBA" id="ARBA00022679"/>
    </source>
</evidence>
<keyword evidence="9" id="KW-1133">Transmembrane helix</keyword>
<feature type="transmembrane region" description="Helical" evidence="9">
    <location>
        <begin position="297"/>
        <end position="319"/>
    </location>
</feature>
<dbReference type="SMART" id="SM00387">
    <property type="entry name" value="HATPase_c"/>
    <property type="match status" value="1"/>
</dbReference>
<dbReference type="InterPro" id="IPR036097">
    <property type="entry name" value="HisK_dim/P_sf"/>
</dbReference>
<dbReference type="Pfam" id="PF02518">
    <property type="entry name" value="HATPase_c"/>
    <property type="match status" value="1"/>
</dbReference>
<accession>A0ABW0M308</accession>
<proteinExistence type="predicted"/>
<keyword evidence="7 11" id="KW-0067">ATP-binding</keyword>
<evidence type="ECO:0000256" key="7">
    <source>
        <dbReference type="ARBA" id="ARBA00022840"/>
    </source>
</evidence>
<feature type="transmembrane region" description="Helical" evidence="9">
    <location>
        <begin position="206"/>
        <end position="223"/>
    </location>
</feature>
<name>A0ABW0M308_9BACL</name>
<feature type="transmembrane region" description="Helical" evidence="9">
    <location>
        <begin position="272"/>
        <end position="291"/>
    </location>
</feature>
<keyword evidence="9" id="KW-0812">Transmembrane</keyword>
<dbReference type="PANTHER" id="PTHR43547">
    <property type="entry name" value="TWO-COMPONENT HISTIDINE KINASE"/>
    <property type="match status" value="1"/>
</dbReference>
<dbReference type="CDD" id="cd00075">
    <property type="entry name" value="HATPase"/>
    <property type="match status" value="1"/>
</dbReference>
<dbReference type="PRINTS" id="PR00344">
    <property type="entry name" value="BCTRLSENSOR"/>
</dbReference>
<evidence type="ECO:0000313" key="12">
    <source>
        <dbReference type="Proteomes" id="UP001596105"/>
    </source>
</evidence>
<dbReference type="CDD" id="cd00082">
    <property type="entry name" value="HisKA"/>
    <property type="match status" value="1"/>
</dbReference>
<evidence type="ECO:0000256" key="3">
    <source>
        <dbReference type="ARBA" id="ARBA00022553"/>
    </source>
</evidence>
<dbReference type="PANTHER" id="PTHR43547:SF2">
    <property type="entry name" value="HYBRID SIGNAL TRANSDUCTION HISTIDINE KINASE C"/>
    <property type="match status" value="1"/>
</dbReference>
<feature type="transmembrane region" description="Helical" evidence="9">
    <location>
        <begin position="326"/>
        <end position="350"/>
    </location>
</feature>
<dbReference type="Gene3D" id="3.30.565.10">
    <property type="entry name" value="Histidine kinase-like ATPase, C-terminal domain"/>
    <property type="match status" value="1"/>
</dbReference>
<dbReference type="SUPFAM" id="SSF47384">
    <property type="entry name" value="Homodimeric domain of signal transducing histidine kinase"/>
    <property type="match status" value="1"/>
</dbReference>
<evidence type="ECO:0000256" key="8">
    <source>
        <dbReference type="ARBA" id="ARBA00023012"/>
    </source>
</evidence>
<dbReference type="InterPro" id="IPR005467">
    <property type="entry name" value="His_kinase_dom"/>
</dbReference>
<protein>
    <recommendedName>
        <fullName evidence="2">histidine kinase</fullName>
        <ecNumber evidence="2">2.7.13.3</ecNumber>
    </recommendedName>
</protein>
<evidence type="ECO:0000256" key="5">
    <source>
        <dbReference type="ARBA" id="ARBA00022741"/>
    </source>
</evidence>
<keyword evidence="12" id="KW-1185">Reference proteome</keyword>
<dbReference type="Pfam" id="PF00512">
    <property type="entry name" value="HisKA"/>
    <property type="match status" value="1"/>
</dbReference>
<dbReference type="GO" id="GO:0005524">
    <property type="term" value="F:ATP binding"/>
    <property type="evidence" value="ECO:0007669"/>
    <property type="project" value="UniProtKB-KW"/>
</dbReference>
<dbReference type="SMART" id="SM00388">
    <property type="entry name" value="HisKA"/>
    <property type="match status" value="1"/>
</dbReference>
<evidence type="ECO:0000256" key="9">
    <source>
        <dbReference type="SAM" id="Phobius"/>
    </source>
</evidence>
<dbReference type="Proteomes" id="UP001596105">
    <property type="component" value="Unassembled WGS sequence"/>
</dbReference>
<dbReference type="InterPro" id="IPR011622">
    <property type="entry name" value="7TMR_DISM_rcpt_extracell_dom2"/>
</dbReference>
<keyword evidence="5" id="KW-0547">Nucleotide-binding</keyword>